<dbReference type="Proteomes" id="UP000546213">
    <property type="component" value="Unassembled WGS sequence"/>
</dbReference>
<feature type="compositionally biased region" description="Basic residues" evidence="1">
    <location>
        <begin position="147"/>
        <end position="164"/>
    </location>
</feature>
<proteinExistence type="predicted"/>
<dbReference type="EMBL" id="JAAOAS010000091">
    <property type="protein sequence ID" value="KAF5595420.1"/>
    <property type="molecule type" value="Genomic_DNA"/>
</dbReference>
<protein>
    <submittedName>
        <fullName evidence="2">Uncharacterized protein</fullName>
    </submittedName>
</protein>
<comment type="caution">
    <text evidence="2">The sequence shown here is derived from an EMBL/GenBank/DDBJ whole genome shotgun (WGS) entry which is preliminary data.</text>
</comment>
<accession>A0A8H5PEM8</accession>
<feature type="compositionally biased region" description="Basic residues" evidence="1">
    <location>
        <begin position="196"/>
        <end position="205"/>
    </location>
</feature>
<feature type="compositionally biased region" description="Low complexity" evidence="1">
    <location>
        <begin position="327"/>
        <end position="338"/>
    </location>
</feature>
<name>A0A8H5PEM8_9HYPO</name>
<feature type="compositionally biased region" description="Low complexity" evidence="1">
    <location>
        <begin position="129"/>
        <end position="146"/>
    </location>
</feature>
<dbReference type="AlphaFoldDB" id="A0A8H5PEM8"/>
<evidence type="ECO:0000256" key="1">
    <source>
        <dbReference type="SAM" id="MobiDB-lite"/>
    </source>
</evidence>
<feature type="region of interest" description="Disordered" evidence="1">
    <location>
        <begin position="129"/>
        <end position="217"/>
    </location>
</feature>
<evidence type="ECO:0000313" key="2">
    <source>
        <dbReference type="EMBL" id="KAF5595420.1"/>
    </source>
</evidence>
<evidence type="ECO:0000313" key="3">
    <source>
        <dbReference type="Proteomes" id="UP000546213"/>
    </source>
</evidence>
<keyword evidence="3" id="KW-1185">Reference proteome</keyword>
<dbReference type="OrthoDB" id="5226911at2759"/>
<gene>
    <name evidence="2" type="ORF">FPCIR_4458</name>
</gene>
<reference evidence="2 3" key="1">
    <citation type="submission" date="2020-05" db="EMBL/GenBank/DDBJ databases">
        <title>Identification and distribution of gene clusters putatively required for synthesis of sphingolipid metabolism inhibitors in phylogenetically diverse species of the filamentous fungus Fusarium.</title>
        <authorList>
            <person name="Kim H.-S."/>
            <person name="Busman M."/>
            <person name="Brown D.W."/>
            <person name="Divon H."/>
            <person name="Uhlig S."/>
            <person name="Proctor R.H."/>
        </authorList>
    </citation>
    <scope>NUCLEOTIDE SEQUENCE [LARGE SCALE GENOMIC DNA]</scope>
    <source>
        <strain evidence="2 3">NRRL 36939</strain>
    </source>
</reference>
<sequence length="338" mass="37614">MGNFGTAVNSLLSTYTKCLSLLKGFPKDEDAGPLSDTRSTLSISLRSDRARVRREYASRLSQDGSRFEKGDAPARSALRRIVRKLTVTLADVVRSFHDPKGQPINSESLLALSTGSSLDAVRAMNDLSTRVGSTSSSSSRGSIVSRGRQRSRRHSQKTGTKSKRRSTEERSKRDKTRSKKPTSHSRGRRQTSSDQRHHRHGPRSRHSPEIKGPHNRVSIVTITSDSTKLGEIRRRLSKQMPLEEYENRVAYPLYAYHVQEAPDTVEAAKPQKELGFILLCPAVQNCPASITTGLDWTGRTDEHTTGHRIQLDDNEQRASKTNKTQPSHSLGSSHSHSI</sequence>
<feature type="region of interest" description="Disordered" evidence="1">
    <location>
        <begin position="297"/>
        <end position="338"/>
    </location>
</feature>
<feature type="compositionally biased region" description="Basic and acidic residues" evidence="1">
    <location>
        <begin position="298"/>
        <end position="318"/>
    </location>
</feature>
<feature type="compositionally biased region" description="Basic residues" evidence="1">
    <location>
        <begin position="173"/>
        <end position="189"/>
    </location>
</feature>
<organism evidence="2 3">
    <name type="scientific">Fusarium pseudocircinatum</name>
    <dbReference type="NCBI Taxonomy" id="56676"/>
    <lineage>
        <taxon>Eukaryota</taxon>
        <taxon>Fungi</taxon>
        <taxon>Dikarya</taxon>
        <taxon>Ascomycota</taxon>
        <taxon>Pezizomycotina</taxon>
        <taxon>Sordariomycetes</taxon>
        <taxon>Hypocreomycetidae</taxon>
        <taxon>Hypocreales</taxon>
        <taxon>Nectriaceae</taxon>
        <taxon>Fusarium</taxon>
        <taxon>Fusarium fujikuroi species complex</taxon>
    </lineage>
</organism>